<evidence type="ECO:0000256" key="1">
    <source>
        <dbReference type="SAM" id="MobiDB-lite"/>
    </source>
</evidence>
<dbReference type="PANTHER" id="PTHR35278:SF1">
    <property type="entry name" value="F8K7.16"/>
    <property type="match status" value="1"/>
</dbReference>
<gene>
    <name evidence="3" type="primary">LOC123039772</name>
</gene>
<dbReference type="AlphaFoldDB" id="A0A3B6CJK2"/>
<feature type="region of interest" description="Disordered" evidence="1">
    <location>
        <begin position="118"/>
        <end position="185"/>
    </location>
</feature>
<sequence>MGNVLESVVSGFTKVLAGLLSKPIDFLSGKACSTVCGPTWDIFCYVENFCVASLAKTAVTLFLLYLVLLFFYVVYKLGICRCVGHVISKILCSCLSCCSSACKHGCARICNKMRSIKHARQRRPRRRRPRHDDDIEQGHFSSSDSDSEPPEDTAGRHRRHAAARHGNSEGSSVSRRRVYLERSLRPRNHRVTVGVSRRSDAVIKEGKEPRVSHRHDGSHRELHHHHGIKVTHTSRFARKASARSRSTLRA</sequence>
<keyword evidence="2" id="KW-1133">Transmembrane helix</keyword>
<protein>
    <submittedName>
        <fullName evidence="3">Uncharacterized protein</fullName>
    </submittedName>
</protein>
<dbReference type="Proteomes" id="UP000019116">
    <property type="component" value="Chromosome 2B"/>
</dbReference>
<dbReference type="Gramene" id="TraesLDM2B03G01079250.1">
    <property type="protein sequence ID" value="TraesLDM2B03G01079250.1"/>
    <property type="gene ID" value="TraesLDM2B03G01079250"/>
</dbReference>
<dbReference type="OMA" id="GICGCIC"/>
<dbReference type="SMR" id="A0A3B6CJK2"/>
<evidence type="ECO:0000313" key="4">
    <source>
        <dbReference type="Proteomes" id="UP000019116"/>
    </source>
</evidence>
<name>A0A3B6CJK2_WHEAT</name>
<dbReference type="RefSeq" id="XP_044318723.1">
    <property type="nucleotide sequence ID" value="XM_044462788.1"/>
</dbReference>
<proteinExistence type="predicted"/>
<evidence type="ECO:0000256" key="2">
    <source>
        <dbReference type="SAM" id="Phobius"/>
    </source>
</evidence>
<dbReference type="Gramene" id="TraesCS2B03G1569600.1">
    <property type="protein sequence ID" value="TraesCS2B03G1569600.1.CDS"/>
    <property type="gene ID" value="TraesCS2B03G1569600"/>
</dbReference>
<dbReference type="PANTHER" id="PTHR35278">
    <property type="entry name" value="TRANSMEMBRANE PROTEIN-RELATED"/>
    <property type="match status" value="1"/>
</dbReference>
<dbReference type="OrthoDB" id="1916120at2759"/>
<accession>A0A3B6CJK2</accession>
<reference evidence="3" key="2">
    <citation type="submission" date="2018-10" db="UniProtKB">
        <authorList>
            <consortium name="EnsemblPlants"/>
        </authorList>
    </citation>
    <scope>IDENTIFICATION</scope>
</reference>
<feature type="compositionally biased region" description="Basic residues" evidence="1">
    <location>
        <begin position="235"/>
        <end position="250"/>
    </location>
</feature>
<reference evidence="3" key="1">
    <citation type="submission" date="2018-08" db="EMBL/GenBank/DDBJ databases">
        <authorList>
            <person name="Rossello M."/>
        </authorList>
    </citation>
    <scope>NUCLEOTIDE SEQUENCE [LARGE SCALE GENOMIC DNA]</scope>
    <source>
        <strain evidence="3">cv. Chinese Spring</strain>
    </source>
</reference>
<evidence type="ECO:0000313" key="3">
    <source>
        <dbReference type="EnsemblPlants" id="TraesCS2B02G620100.1"/>
    </source>
</evidence>
<dbReference type="EnsemblPlants" id="TraesCS2B02G620100.1">
    <property type="protein sequence ID" value="TraesCS2B02G620100.1"/>
    <property type="gene ID" value="TraesCS2B02G620100"/>
</dbReference>
<organism evidence="3">
    <name type="scientific">Triticum aestivum</name>
    <name type="common">Wheat</name>
    <dbReference type="NCBI Taxonomy" id="4565"/>
    <lineage>
        <taxon>Eukaryota</taxon>
        <taxon>Viridiplantae</taxon>
        <taxon>Streptophyta</taxon>
        <taxon>Embryophyta</taxon>
        <taxon>Tracheophyta</taxon>
        <taxon>Spermatophyta</taxon>
        <taxon>Magnoliopsida</taxon>
        <taxon>Liliopsida</taxon>
        <taxon>Poales</taxon>
        <taxon>Poaceae</taxon>
        <taxon>BOP clade</taxon>
        <taxon>Pooideae</taxon>
        <taxon>Triticodae</taxon>
        <taxon>Triticeae</taxon>
        <taxon>Triticinae</taxon>
        <taxon>Triticum</taxon>
    </lineage>
</organism>
<feature type="compositionally biased region" description="Basic residues" evidence="1">
    <location>
        <begin position="118"/>
        <end position="129"/>
    </location>
</feature>
<feature type="compositionally biased region" description="Basic and acidic residues" evidence="1">
    <location>
        <begin position="204"/>
        <end position="220"/>
    </location>
</feature>
<keyword evidence="2" id="KW-0472">Membrane</keyword>
<feature type="region of interest" description="Disordered" evidence="1">
    <location>
        <begin position="204"/>
        <end position="250"/>
    </location>
</feature>
<dbReference type="GeneID" id="123039772"/>
<keyword evidence="2" id="KW-0812">Transmembrane</keyword>
<dbReference type="Gramene" id="TraesCS2B02G620100.1">
    <property type="protein sequence ID" value="TraesCS2B02G620100.1"/>
    <property type="gene ID" value="TraesCS2B02G620100"/>
</dbReference>
<feature type="transmembrane region" description="Helical" evidence="2">
    <location>
        <begin position="57"/>
        <end position="75"/>
    </location>
</feature>
<dbReference type="Gramene" id="TraesNOR2B03G01093290.1">
    <property type="protein sequence ID" value="TraesNOR2B03G01093290.1"/>
    <property type="gene ID" value="TraesNOR2B03G01093290"/>
</dbReference>
<keyword evidence="4" id="KW-1185">Reference proteome</keyword>